<keyword evidence="4" id="KW-1185">Reference proteome</keyword>
<name>A0A2L2TDF1_9HYPO</name>
<organism evidence="3 4">
    <name type="scientific">Fusarium venenatum</name>
    <dbReference type="NCBI Taxonomy" id="56646"/>
    <lineage>
        <taxon>Eukaryota</taxon>
        <taxon>Fungi</taxon>
        <taxon>Dikarya</taxon>
        <taxon>Ascomycota</taxon>
        <taxon>Pezizomycotina</taxon>
        <taxon>Sordariomycetes</taxon>
        <taxon>Hypocreomycetidae</taxon>
        <taxon>Hypocreales</taxon>
        <taxon>Nectriaceae</taxon>
        <taxon>Fusarium</taxon>
    </lineage>
</organism>
<evidence type="ECO:0000256" key="1">
    <source>
        <dbReference type="SAM" id="MobiDB-lite"/>
    </source>
</evidence>
<dbReference type="AlphaFoldDB" id="A0A2L2TDF1"/>
<protein>
    <recommendedName>
        <fullName evidence="2">Retroviral polymerase SH3-like domain-containing protein</fullName>
    </recommendedName>
</protein>
<feature type="region of interest" description="Disordered" evidence="1">
    <location>
        <begin position="155"/>
        <end position="184"/>
    </location>
</feature>
<dbReference type="Proteomes" id="UP000245910">
    <property type="component" value="Chromosome III"/>
</dbReference>
<evidence type="ECO:0000313" key="3">
    <source>
        <dbReference type="EMBL" id="CEI67999.1"/>
    </source>
</evidence>
<reference evidence="4" key="1">
    <citation type="submission" date="2014-10" db="EMBL/GenBank/DDBJ databases">
        <authorList>
            <person name="King R."/>
        </authorList>
    </citation>
    <scope>NUCLEOTIDE SEQUENCE [LARGE SCALE GENOMIC DNA]</scope>
    <source>
        <strain evidence="4">A3/5</strain>
    </source>
</reference>
<proteinExistence type="predicted"/>
<sequence>MTLGANLLEGLWPESWKTAVYLHNRSPQQSGDRKTLFQQLHNWLKDNNRDTGHINQQPDVTHLKAYGCRAYSLAIEAQEGTQKRALKTAAHAEAGHLVGYDSSNIFRIWIPEKSQVRRLGVVAFNERISYDPKDHPGAISIAIRPQQVQLTDHIETDSEDEEFDGTRSIQPEGLRPEETDDEGI</sequence>
<accession>A0A2L2TDF1</accession>
<evidence type="ECO:0000259" key="2">
    <source>
        <dbReference type="Pfam" id="PF25597"/>
    </source>
</evidence>
<dbReference type="EMBL" id="LN649231">
    <property type="protein sequence ID" value="CEI67999.1"/>
    <property type="molecule type" value="Genomic_DNA"/>
</dbReference>
<dbReference type="OrthoDB" id="5017987at2759"/>
<evidence type="ECO:0000313" key="4">
    <source>
        <dbReference type="Proteomes" id="UP000245910"/>
    </source>
</evidence>
<dbReference type="InterPro" id="IPR057670">
    <property type="entry name" value="SH3_retrovirus"/>
</dbReference>
<feature type="domain" description="Retroviral polymerase SH3-like" evidence="2">
    <location>
        <begin position="81"/>
        <end position="135"/>
    </location>
</feature>
<dbReference type="STRING" id="56646.A0A2L2TDF1"/>
<dbReference type="Pfam" id="PF25597">
    <property type="entry name" value="SH3_retrovirus"/>
    <property type="match status" value="1"/>
</dbReference>